<proteinExistence type="predicted"/>
<accession>A0AAJ6CPP0</accession>
<dbReference type="EMBL" id="CP120942">
    <property type="protein sequence ID" value="WFF97177.1"/>
    <property type="molecule type" value="Genomic_DNA"/>
</dbReference>
<dbReference type="RefSeq" id="WP_270689283.1">
    <property type="nucleotide sequence ID" value="NZ_CP120942.1"/>
</dbReference>
<name>A0AAJ6CPP0_AERCA</name>
<evidence type="ECO:0008006" key="3">
    <source>
        <dbReference type="Google" id="ProtNLM"/>
    </source>
</evidence>
<reference evidence="1" key="1">
    <citation type="submission" date="2023-03" db="EMBL/GenBank/DDBJ databases">
        <title>Aeromonas caviae strain AC1520.</title>
        <authorList>
            <person name="Xie T."/>
            <person name="Zhang Q."/>
            <person name="Deng J."/>
            <person name="Li X."/>
        </authorList>
    </citation>
    <scope>NUCLEOTIDE SEQUENCE</scope>
    <source>
        <strain evidence="1">AC1520</strain>
    </source>
</reference>
<dbReference type="PROSITE" id="PS51257">
    <property type="entry name" value="PROKAR_LIPOPROTEIN"/>
    <property type="match status" value="1"/>
</dbReference>
<dbReference type="AlphaFoldDB" id="A0AAJ6CPP0"/>
<protein>
    <recommendedName>
        <fullName evidence="3">Lipoprotein</fullName>
    </recommendedName>
</protein>
<dbReference type="Proteomes" id="UP001218423">
    <property type="component" value="Chromosome"/>
</dbReference>
<organism evidence="1 2">
    <name type="scientific">Aeromonas caviae</name>
    <name type="common">Aeromonas punctata</name>
    <dbReference type="NCBI Taxonomy" id="648"/>
    <lineage>
        <taxon>Bacteria</taxon>
        <taxon>Pseudomonadati</taxon>
        <taxon>Pseudomonadota</taxon>
        <taxon>Gammaproteobacteria</taxon>
        <taxon>Aeromonadales</taxon>
        <taxon>Aeromonadaceae</taxon>
        <taxon>Aeromonas</taxon>
    </lineage>
</organism>
<evidence type="ECO:0000313" key="1">
    <source>
        <dbReference type="EMBL" id="WFF97177.1"/>
    </source>
</evidence>
<gene>
    <name evidence="1" type="ORF">P5S46_16165</name>
</gene>
<evidence type="ECO:0000313" key="2">
    <source>
        <dbReference type="Proteomes" id="UP001218423"/>
    </source>
</evidence>
<sequence>MKTVQSLLITTLAISVLSGCAVTLPFNNRLSYPTYQELQKEAVDKDLPAVMITWAPSSFPTRIDVQGASGYVGSASQTRIPTGVAMAARISEAISAFTQVSPNGLPLLIDVIEAKSKFEYSAGVFNVTPSLDVGEITFKAKLTLGKSQWVKTYFSRKNDPSIGGMSATGILEAAWDDVASQVARDVAKQLQAVK</sequence>